<gene>
    <name evidence="1" type="ORF">NNC68_08200</name>
</gene>
<dbReference type="AlphaFoldDB" id="A0AAW5ICB0"/>
<dbReference type="PROSITE" id="PS51257">
    <property type="entry name" value="PROKAR_LIPOPROTEIN"/>
    <property type="match status" value="1"/>
</dbReference>
<evidence type="ECO:0000313" key="2">
    <source>
        <dbReference type="Proteomes" id="UP001205506"/>
    </source>
</evidence>
<reference evidence="1" key="1">
    <citation type="submission" date="2022-07" db="EMBL/GenBank/DDBJ databases">
        <title>Prevotella copri.</title>
        <authorList>
            <person name="Yang C."/>
        </authorList>
    </citation>
    <scope>NUCLEOTIDE SEQUENCE</scope>
    <source>
        <strain evidence="1">HF1805</strain>
    </source>
</reference>
<sequence length="608" mass="65686">MKEFTSQKGGRHTYVDDIINLQDIALVLNSLFTGCEDFVLSGCNVSGNKISPGFVYMNGKVRYCSGMSNVSSWPVYIVESNSTEQVSYADSSDKVGRNIYGCVISSSVPTVNDPLTNKAPQSIMFKKDGEGVPRLKDAFFGKYALMIDSPFASQTVNKKVVFNGEITAKGGAVVNDNISMVRGAANCSIYYEEDGTLVVSSKMSGSDDHKLTINTAGDLQFYHNDTCIFTFSKDKTTVAIPIHSDTLRGGGITITGSDVYNSDAQVDTGSININVKGFNGETKYFRNTNIGDGKGNIVVGVNGKNKTVAVNGSLTICDDSVTGIKIKHSTLAKSDNSLVKYIAWVDKDNVAMANFGFANNKTTSFYIDNKIGDVVINNTLYVNGSLYVNGNDIDKRYVKVSDYDTAINKKANTNDVYTKDDANSTFLGKDTSLSVFVDNAGGKDAACDIIGAATSSNFERAVVKSQKFQDIVGDGLDTSSVSYASDLEKRQRELCENIGAAYKDDVSAKPKDTGWVRVDVSNCGISEKLYARQIGNIVSIQGRIHTHHDGTIFTLPSSIDPPVGEIGYSYNRGGEWCCKMASGSRECVVDYCSGGCSQYIGFLLTYMV</sequence>
<dbReference type="EMBL" id="JANDWU010000012">
    <property type="protein sequence ID" value="MCP9549454.1"/>
    <property type="molecule type" value="Genomic_DNA"/>
</dbReference>
<proteinExistence type="predicted"/>
<protein>
    <submittedName>
        <fullName evidence="1">Uncharacterized protein</fullName>
    </submittedName>
</protein>
<dbReference type="Proteomes" id="UP001205506">
    <property type="component" value="Unassembled WGS sequence"/>
</dbReference>
<evidence type="ECO:0000313" key="1">
    <source>
        <dbReference type="EMBL" id="MCP9549454.1"/>
    </source>
</evidence>
<organism evidence="1 2">
    <name type="scientific">Segatella copri</name>
    <dbReference type="NCBI Taxonomy" id="165179"/>
    <lineage>
        <taxon>Bacteria</taxon>
        <taxon>Pseudomonadati</taxon>
        <taxon>Bacteroidota</taxon>
        <taxon>Bacteroidia</taxon>
        <taxon>Bacteroidales</taxon>
        <taxon>Prevotellaceae</taxon>
        <taxon>Segatella</taxon>
    </lineage>
</organism>
<accession>A0AAW5ICB0</accession>
<comment type="caution">
    <text evidence="1">The sequence shown here is derived from an EMBL/GenBank/DDBJ whole genome shotgun (WGS) entry which is preliminary data.</text>
</comment>
<name>A0AAW5ICB0_9BACT</name>
<dbReference type="RefSeq" id="WP_254969986.1">
    <property type="nucleotide sequence ID" value="NZ_JANDWU010000012.1"/>
</dbReference>